<keyword evidence="2" id="KW-1185">Reference proteome</keyword>
<accession>A0A367LC06</accession>
<reference evidence="1 2" key="1">
    <citation type="journal article" date="2015" name="BMC Genomics">
        <title>Insights from the genome of Ophiocordyceps polyrhachis-furcata to pathogenicity and host specificity in insect fungi.</title>
        <authorList>
            <person name="Wichadakul D."/>
            <person name="Kobmoo N."/>
            <person name="Ingsriswang S."/>
            <person name="Tangphatsornruang S."/>
            <person name="Chantasingh D."/>
            <person name="Luangsa-ard J.J."/>
            <person name="Eurwilaichitr L."/>
        </authorList>
    </citation>
    <scope>NUCLEOTIDE SEQUENCE [LARGE SCALE GENOMIC DNA]</scope>
    <source>
        <strain evidence="1 2">BCC 54312</strain>
    </source>
</reference>
<evidence type="ECO:0000313" key="1">
    <source>
        <dbReference type="EMBL" id="RCI11941.1"/>
    </source>
</evidence>
<comment type="caution">
    <text evidence="1">The sequence shown here is derived from an EMBL/GenBank/DDBJ whole genome shotgun (WGS) entry which is preliminary data.</text>
</comment>
<gene>
    <name evidence="1" type="ORF">L249_4600</name>
</gene>
<dbReference type="Proteomes" id="UP000253664">
    <property type="component" value="Unassembled WGS sequence"/>
</dbReference>
<dbReference type="EMBL" id="LKCN02000008">
    <property type="protein sequence ID" value="RCI11941.1"/>
    <property type="molecule type" value="Genomic_DNA"/>
</dbReference>
<sequence>RVPDGGGKAKLDGAIMKVRHGPKKEWKKPSAWLIRGGEQKGGGKIMIMWHHLEQAKRRGIESLRWLLTWAGLLTVA</sequence>
<feature type="non-terminal residue" evidence="1">
    <location>
        <position position="1"/>
    </location>
</feature>
<protein>
    <submittedName>
        <fullName evidence="1">Uncharacterized protein</fullName>
    </submittedName>
</protein>
<organism evidence="1 2">
    <name type="scientific">Ophiocordyceps polyrhachis-furcata BCC 54312</name>
    <dbReference type="NCBI Taxonomy" id="1330021"/>
    <lineage>
        <taxon>Eukaryota</taxon>
        <taxon>Fungi</taxon>
        <taxon>Dikarya</taxon>
        <taxon>Ascomycota</taxon>
        <taxon>Pezizomycotina</taxon>
        <taxon>Sordariomycetes</taxon>
        <taxon>Hypocreomycetidae</taxon>
        <taxon>Hypocreales</taxon>
        <taxon>Ophiocordycipitaceae</taxon>
        <taxon>Ophiocordyceps</taxon>
    </lineage>
</organism>
<proteinExistence type="predicted"/>
<name>A0A367LC06_9HYPO</name>
<evidence type="ECO:0000313" key="2">
    <source>
        <dbReference type="Proteomes" id="UP000253664"/>
    </source>
</evidence>
<dbReference type="AlphaFoldDB" id="A0A367LC06"/>